<dbReference type="Gene3D" id="2.40.50.90">
    <property type="match status" value="1"/>
</dbReference>
<dbReference type="EMBL" id="MU827784">
    <property type="protein sequence ID" value="KAJ7334493.1"/>
    <property type="molecule type" value="Genomic_DNA"/>
</dbReference>
<proteinExistence type="predicted"/>
<feature type="compositionally biased region" description="Basic and acidic residues" evidence="1">
    <location>
        <begin position="450"/>
        <end position="460"/>
    </location>
</feature>
<evidence type="ECO:0008006" key="6">
    <source>
        <dbReference type="Google" id="ProtNLM"/>
    </source>
</evidence>
<accession>A0A9W9YD79</accession>
<dbReference type="InterPro" id="IPR007275">
    <property type="entry name" value="YTH_domain"/>
</dbReference>
<feature type="region of interest" description="Disordered" evidence="1">
    <location>
        <begin position="170"/>
        <end position="190"/>
    </location>
</feature>
<dbReference type="SUPFAM" id="SSF63748">
    <property type="entry name" value="Tudor/PWWP/MBT"/>
    <property type="match status" value="2"/>
</dbReference>
<keyword evidence="5" id="KW-1185">Reference proteome</keyword>
<sequence length="1313" mass="145760">MAAAGLPPVCYNHPEKRADFKCFDCKFESIINLCPQCNIQVHSLDVFRAHKVESLEQKGKERRLSQDVSDIEKLIEVESDLLQSVLTKLKYTQQEEKETLSQLIQLQTATKKRVAEIKDCEAKIEKAFNYLAKVSSMLTQCSAPVEGIGGEAFKDPPVEATVEQPQDFVLGSSEQPSVNPSQELPDEDQKCPPEAPPINFPEQLKGKDIFPVCVIGSLARNGSFWIVKIGEPEMDKQRQIQTVIRNHFHKHGFGNPVVVEEGAFCAALHRQYKEFCRARIELVTASGMVRLRFLDLGTVEDVQPSSLCELPLDVLDISFQALECCLLPDLETQLPYEAKWCFKDLTFNKILMAAVEGQVTDKKGHVAHHVTLGSCGEVAVCINNKVAKLVEEQRQALEDRPVQMKVEKAETEKVVVEEDTCEAQTLETATPNNLAQETDPKMDTMTITSEEEKATSKTDTEISVPDAIVTSNDKAAVSAENSDDASDDKPMLRADAAEFVPVSPESDSPPPDDKIPVHSALEQSSVAVPGILHLPVQNKPVSTMPAIERYNNAVPETHLPVGCVDFATYNRILTKCSLNLVCNEDLSRARFVMIRSEVKRIVEAMKFNVWCSSIASNRRLNRIFHEAANDERSPVFLLFSRFKSYAFCGMAEMVSAVDPKKSCPMLNDPFRFGTKMVGRSDIKWIFASNLYYGDVLTPEYPRRYLVDAGDGFEIANKLGQTIIKTFDSSGYFQSVLQQAMEAYKNHLVNQLENEESNDAEAEPLWTPPEEPSDVLPTSQEDWDQEIEEKLKAAKSSEFDQVDVSSVQEAPKDNPSEKEETDSSAVPEVDVHVSVEGPSLPVDTSPLTSGSPVHSVESSKDIVLGDGDSATACSVEEAVTKVVDTYHQDVTVVNAELQQDYDHQEIAIDEDKGISTEMSDPVAMEIQSTAETVSVPSSQEIQAEGSALEDSQEDVHEDGGMEPTCESDWETGSPTKTSFKEVTVDVETNSDSESTTKWNDAVSEFEKYDKSPTDTQQTFSSEDSSSTVEVQKTASENAAHVSTVPQNQNDFHDSTDETVHAANTTQDDDELVPHASENVDDENKVVVNDTGASVSYIPVVKEVIDAGQVNGELGAKYDPVSASLHLQEVLSHGSSEELLSDYDEMPVEIGKEHWIIPQESLTSGDTFWAHVVRTSKEEVCFVDAMKRMGAHIEAQNKPLDPSDIHIYKHCAVKGWDGYWYRALVEKTLDKGKIFIRMLDLGESWEVHQKDLRVLDDEFYAAPPAQAFECSICYENPNSRKEKSRLPKLVRKNRKLRVLVKSFSPEGTVGVQVLP</sequence>
<dbReference type="GO" id="GO:0003723">
    <property type="term" value="F:RNA binding"/>
    <property type="evidence" value="ECO:0007669"/>
    <property type="project" value="InterPro"/>
</dbReference>
<feature type="compositionally biased region" description="Polar residues" evidence="1">
    <location>
        <begin position="422"/>
        <end position="436"/>
    </location>
</feature>
<dbReference type="Gene3D" id="2.30.30.140">
    <property type="match status" value="2"/>
</dbReference>
<dbReference type="PANTHER" id="PTHR16442:SF1">
    <property type="entry name" value="RING FINGER PROTEIN 17"/>
    <property type="match status" value="1"/>
</dbReference>
<evidence type="ECO:0000259" key="2">
    <source>
        <dbReference type="PROSITE" id="PS50304"/>
    </source>
</evidence>
<feature type="region of interest" description="Disordered" evidence="1">
    <location>
        <begin position="754"/>
        <end position="778"/>
    </location>
</feature>
<dbReference type="Pfam" id="PF04146">
    <property type="entry name" value="YTH"/>
    <property type="match status" value="1"/>
</dbReference>
<feature type="domain" description="Tudor" evidence="2">
    <location>
        <begin position="258"/>
        <end position="317"/>
    </location>
</feature>
<evidence type="ECO:0000259" key="3">
    <source>
        <dbReference type="PROSITE" id="PS50882"/>
    </source>
</evidence>
<protein>
    <recommendedName>
        <fullName evidence="6">Tudor domain-containing protein</fullName>
    </recommendedName>
</protein>
<dbReference type="PROSITE" id="PS50882">
    <property type="entry name" value="YTH"/>
    <property type="match status" value="1"/>
</dbReference>
<feature type="compositionally biased region" description="Polar residues" evidence="1">
    <location>
        <begin position="928"/>
        <end position="940"/>
    </location>
</feature>
<dbReference type="PROSITE" id="PS50304">
    <property type="entry name" value="TUDOR"/>
    <property type="match status" value="2"/>
</dbReference>
<dbReference type="InterPro" id="IPR035437">
    <property type="entry name" value="SNase_OB-fold_sf"/>
</dbReference>
<feature type="domain" description="Tudor" evidence="2">
    <location>
        <begin position="1202"/>
        <end position="1260"/>
    </location>
</feature>
<dbReference type="CDD" id="cd21134">
    <property type="entry name" value="YTH"/>
    <property type="match status" value="1"/>
</dbReference>
<dbReference type="Gene3D" id="3.10.590.10">
    <property type="entry name" value="ph1033 like domains"/>
    <property type="match status" value="1"/>
</dbReference>
<gene>
    <name evidence="4" type="ORF">OS493_014814</name>
</gene>
<dbReference type="InterPro" id="IPR002999">
    <property type="entry name" value="Tudor"/>
</dbReference>
<dbReference type="SMART" id="SM00333">
    <property type="entry name" value="TUDOR"/>
    <property type="match status" value="2"/>
</dbReference>
<organism evidence="4 5">
    <name type="scientific">Desmophyllum pertusum</name>
    <dbReference type="NCBI Taxonomy" id="174260"/>
    <lineage>
        <taxon>Eukaryota</taxon>
        <taxon>Metazoa</taxon>
        <taxon>Cnidaria</taxon>
        <taxon>Anthozoa</taxon>
        <taxon>Hexacorallia</taxon>
        <taxon>Scleractinia</taxon>
        <taxon>Caryophylliina</taxon>
        <taxon>Caryophylliidae</taxon>
        <taxon>Desmophyllum</taxon>
    </lineage>
</organism>
<feature type="region of interest" description="Disordered" evidence="1">
    <location>
        <begin position="1006"/>
        <end position="1025"/>
    </location>
</feature>
<feature type="region of interest" description="Disordered" evidence="1">
    <location>
        <begin position="928"/>
        <end position="976"/>
    </location>
</feature>
<feature type="region of interest" description="Disordered" evidence="1">
    <location>
        <begin position="835"/>
        <end position="854"/>
    </location>
</feature>
<name>A0A9W9YD79_9CNID</name>
<evidence type="ECO:0000256" key="1">
    <source>
        <dbReference type="SAM" id="MobiDB-lite"/>
    </source>
</evidence>
<feature type="compositionally biased region" description="Polar residues" evidence="1">
    <location>
        <begin position="172"/>
        <end position="182"/>
    </location>
</feature>
<reference evidence="4" key="1">
    <citation type="submission" date="2023-01" db="EMBL/GenBank/DDBJ databases">
        <title>Genome assembly of the deep-sea coral Lophelia pertusa.</title>
        <authorList>
            <person name="Herrera S."/>
            <person name="Cordes E."/>
        </authorList>
    </citation>
    <scope>NUCLEOTIDE SEQUENCE</scope>
    <source>
        <strain evidence="4">USNM1676648</strain>
        <tissue evidence="4">Polyp</tissue>
    </source>
</reference>
<dbReference type="Pfam" id="PF00567">
    <property type="entry name" value="TUDOR"/>
    <property type="match status" value="2"/>
</dbReference>
<dbReference type="PANTHER" id="PTHR16442">
    <property type="entry name" value="RING FINGER PROTEIN 17"/>
    <property type="match status" value="1"/>
</dbReference>
<dbReference type="Proteomes" id="UP001163046">
    <property type="component" value="Unassembled WGS sequence"/>
</dbReference>
<evidence type="ECO:0000313" key="5">
    <source>
        <dbReference type="Proteomes" id="UP001163046"/>
    </source>
</evidence>
<feature type="region of interest" description="Disordered" evidence="1">
    <location>
        <begin position="418"/>
        <end position="490"/>
    </location>
</feature>
<dbReference type="OrthoDB" id="10034606at2759"/>
<evidence type="ECO:0000313" key="4">
    <source>
        <dbReference type="EMBL" id="KAJ7334493.1"/>
    </source>
</evidence>
<feature type="domain" description="YTH" evidence="3">
    <location>
        <begin position="588"/>
        <end position="726"/>
    </location>
</feature>
<comment type="caution">
    <text evidence="4">The sequence shown here is derived from an EMBL/GenBank/DDBJ whole genome shotgun (WGS) entry which is preliminary data.</text>
</comment>
<feature type="region of interest" description="Disordered" evidence="1">
    <location>
        <begin position="793"/>
        <end position="827"/>
    </location>
</feature>
<feature type="compositionally biased region" description="Polar residues" evidence="1">
    <location>
        <begin position="1012"/>
        <end position="1025"/>
    </location>
</feature>
<dbReference type="CDD" id="cd20379">
    <property type="entry name" value="Tudor_dTUD-like"/>
    <property type="match status" value="1"/>
</dbReference>